<evidence type="ECO:0000313" key="2">
    <source>
        <dbReference type="Proteomes" id="UP001066276"/>
    </source>
</evidence>
<sequence>MPRPKRNNVLRAQLELRFICSAARRVVPLLTAILTHEALDWASGLGQAAGNLAVYERAKFKIHNEEARNGNKCPRARCF</sequence>
<dbReference type="AlphaFoldDB" id="A0AAV7NZC6"/>
<organism evidence="1 2">
    <name type="scientific">Pleurodeles waltl</name>
    <name type="common">Iberian ribbed newt</name>
    <dbReference type="NCBI Taxonomy" id="8319"/>
    <lineage>
        <taxon>Eukaryota</taxon>
        <taxon>Metazoa</taxon>
        <taxon>Chordata</taxon>
        <taxon>Craniata</taxon>
        <taxon>Vertebrata</taxon>
        <taxon>Euteleostomi</taxon>
        <taxon>Amphibia</taxon>
        <taxon>Batrachia</taxon>
        <taxon>Caudata</taxon>
        <taxon>Salamandroidea</taxon>
        <taxon>Salamandridae</taxon>
        <taxon>Pleurodelinae</taxon>
        <taxon>Pleurodeles</taxon>
    </lineage>
</organism>
<accession>A0AAV7NZC6</accession>
<dbReference type="Proteomes" id="UP001066276">
    <property type="component" value="Chromosome 8"/>
</dbReference>
<comment type="caution">
    <text evidence="1">The sequence shown here is derived from an EMBL/GenBank/DDBJ whole genome shotgun (WGS) entry which is preliminary data.</text>
</comment>
<gene>
    <name evidence="1" type="ORF">NDU88_006866</name>
</gene>
<protein>
    <submittedName>
        <fullName evidence="1">Uncharacterized protein</fullName>
    </submittedName>
</protein>
<dbReference type="EMBL" id="JANPWB010000012">
    <property type="protein sequence ID" value="KAJ1118678.1"/>
    <property type="molecule type" value="Genomic_DNA"/>
</dbReference>
<reference evidence="1" key="1">
    <citation type="journal article" date="2022" name="bioRxiv">
        <title>Sequencing and chromosome-scale assembly of the giantPleurodeles waltlgenome.</title>
        <authorList>
            <person name="Brown T."/>
            <person name="Elewa A."/>
            <person name="Iarovenko S."/>
            <person name="Subramanian E."/>
            <person name="Araus A.J."/>
            <person name="Petzold A."/>
            <person name="Susuki M."/>
            <person name="Suzuki K.-i.T."/>
            <person name="Hayashi T."/>
            <person name="Toyoda A."/>
            <person name="Oliveira C."/>
            <person name="Osipova E."/>
            <person name="Leigh N.D."/>
            <person name="Simon A."/>
            <person name="Yun M.H."/>
        </authorList>
    </citation>
    <scope>NUCLEOTIDE SEQUENCE</scope>
    <source>
        <strain evidence="1">20211129_DDA</strain>
        <tissue evidence="1">Liver</tissue>
    </source>
</reference>
<keyword evidence="2" id="KW-1185">Reference proteome</keyword>
<evidence type="ECO:0000313" key="1">
    <source>
        <dbReference type="EMBL" id="KAJ1118678.1"/>
    </source>
</evidence>
<name>A0AAV7NZC6_PLEWA</name>
<proteinExistence type="predicted"/>